<feature type="region of interest" description="Disordered" evidence="24">
    <location>
        <begin position="167"/>
        <end position="199"/>
    </location>
</feature>
<keyword evidence="27" id="KW-1185">Reference proteome</keyword>
<reference evidence="26 27" key="1">
    <citation type="journal article" date="2019" name="Sci. Rep.">
        <title>Orb-weaving spider Araneus ventricosus genome elucidates the spidroin gene catalogue.</title>
        <authorList>
            <person name="Kono N."/>
            <person name="Nakamura H."/>
            <person name="Ohtoshi R."/>
            <person name="Moran D.A.P."/>
            <person name="Shinohara A."/>
            <person name="Yoshida Y."/>
            <person name="Fujiwara M."/>
            <person name="Mori M."/>
            <person name="Tomita M."/>
            <person name="Arakawa K."/>
        </authorList>
    </citation>
    <scope>NUCLEOTIDE SEQUENCE [LARGE SCALE GENOMIC DNA]</scope>
</reference>
<keyword evidence="8" id="KW-0597">Phosphoprotein</keyword>
<evidence type="ECO:0000259" key="25">
    <source>
        <dbReference type="SMART" id="SM00849"/>
    </source>
</evidence>
<comment type="caution">
    <text evidence="26">The sequence shown here is derived from an EMBL/GenBank/DDBJ whole genome shotgun (WGS) entry which is preliminary data.</text>
</comment>
<feature type="compositionally biased region" description="Low complexity" evidence="24">
    <location>
        <begin position="167"/>
        <end position="179"/>
    </location>
</feature>
<feature type="domain" description="Metallo-beta-lactamase" evidence="25">
    <location>
        <begin position="464"/>
        <end position="664"/>
    </location>
</feature>
<dbReference type="Pfam" id="PF23023">
    <property type="entry name" value="Anti-Pycsar_Apyc1"/>
    <property type="match status" value="1"/>
</dbReference>
<evidence type="ECO:0000256" key="11">
    <source>
        <dbReference type="ARBA" id="ARBA00022723"/>
    </source>
</evidence>
<keyword evidence="15" id="KW-0809">Transit peptide</keyword>
<dbReference type="GO" id="GO:0042645">
    <property type="term" value="C:mitochondrial nucleoid"/>
    <property type="evidence" value="ECO:0007669"/>
    <property type="project" value="UniProtKB-ARBA"/>
</dbReference>
<accession>A0A4Y2G8M8</accession>
<evidence type="ECO:0000313" key="27">
    <source>
        <dbReference type="Proteomes" id="UP000499080"/>
    </source>
</evidence>
<evidence type="ECO:0000256" key="2">
    <source>
        <dbReference type="ARBA" id="ARBA00001947"/>
    </source>
</evidence>
<keyword evidence="17" id="KW-0539">Nucleus</keyword>
<dbReference type="EMBL" id="BGPR01001263">
    <property type="protein sequence ID" value="GBM49587.1"/>
    <property type="molecule type" value="Genomic_DNA"/>
</dbReference>
<evidence type="ECO:0000256" key="10">
    <source>
        <dbReference type="ARBA" id="ARBA00022722"/>
    </source>
</evidence>
<evidence type="ECO:0000256" key="19">
    <source>
        <dbReference type="ARBA" id="ARBA00030729"/>
    </source>
</evidence>
<evidence type="ECO:0000256" key="13">
    <source>
        <dbReference type="ARBA" id="ARBA00022801"/>
    </source>
</evidence>
<dbReference type="Gene3D" id="3.60.15.10">
    <property type="entry name" value="Ribonuclease Z/Hydroxyacylglutathione hydrolase-like"/>
    <property type="match status" value="2"/>
</dbReference>
<proteinExistence type="inferred from homology"/>
<evidence type="ECO:0000256" key="23">
    <source>
        <dbReference type="ARBA" id="ARBA00047136"/>
    </source>
</evidence>
<comment type="function">
    <text evidence="22">Zinc phosphodiesterase, which displays mitochondrial tRNA 3'-processing endonuclease activity. Involved in tRNA maturation, by removing a 3'-trailer from precursor tRNA. Associates with mitochondrial DNA complexes at the nucleoids to initiate RNA processing and ribosome assembly.</text>
</comment>
<evidence type="ECO:0000256" key="7">
    <source>
        <dbReference type="ARBA" id="ARBA00013357"/>
    </source>
</evidence>
<dbReference type="GO" id="GO:0005634">
    <property type="term" value="C:nucleus"/>
    <property type="evidence" value="ECO:0007669"/>
    <property type="project" value="UniProtKB-SubCell"/>
</dbReference>
<feature type="region of interest" description="Disordered" evidence="24">
    <location>
        <begin position="1"/>
        <end position="26"/>
    </location>
</feature>
<protein>
    <recommendedName>
        <fullName evidence="7">Zinc phosphodiesterase ELAC protein 2</fullName>
        <ecNumber evidence="6">3.1.26.11</ecNumber>
    </recommendedName>
    <alternativeName>
        <fullName evidence="21">ElaC homolog protein 2</fullName>
    </alternativeName>
    <alternativeName>
        <fullName evidence="19">Ribonuclease Z 2</fullName>
    </alternativeName>
    <alternativeName>
        <fullName evidence="20">tRNA 3 endonuclease 2</fullName>
    </alternativeName>
    <alternativeName>
        <fullName evidence="18">tRNase Z 2</fullName>
    </alternativeName>
</protein>
<comment type="similarity">
    <text evidence="5">Belongs to the RNase Z family.</text>
</comment>
<evidence type="ECO:0000256" key="18">
    <source>
        <dbReference type="ARBA" id="ARBA00030689"/>
    </source>
</evidence>
<evidence type="ECO:0000256" key="4">
    <source>
        <dbReference type="ARBA" id="ARBA00004305"/>
    </source>
</evidence>
<keyword evidence="13" id="KW-0378">Hydrolase</keyword>
<evidence type="ECO:0000256" key="3">
    <source>
        <dbReference type="ARBA" id="ARBA00004123"/>
    </source>
</evidence>
<keyword evidence="16" id="KW-0496">Mitochondrion</keyword>
<evidence type="ECO:0000256" key="20">
    <source>
        <dbReference type="ARBA" id="ARBA00032104"/>
    </source>
</evidence>
<dbReference type="FunFam" id="3.60.15.10:FF:000014">
    <property type="entry name" value="Zinc phosphodiesterase ELAC protein 2"/>
    <property type="match status" value="1"/>
</dbReference>
<keyword evidence="12" id="KW-0255">Endonuclease</keyword>
<keyword evidence="14" id="KW-0862">Zinc</keyword>
<dbReference type="OrthoDB" id="527344at2759"/>
<evidence type="ECO:0000256" key="17">
    <source>
        <dbReference type="ARBA" id="ARBA00023242"/>
    </source>
</evidence>
<comment type="cofactor">
    <cofactor evidence="2">
        <name>Zn(2+)</name>
        <dbReference type="ChEBI" id="CHEBI:29105"/>
    </cofactor>
</comment>
<comment type="catalytic activity">
    <reaction evidence="1">
        <text>Endonucleolytic cleavage of RNA, removing extra 3' nucleotides from tRNA precursor, generating 3' termini of tRNAs. A 3'-hydroxy group is left at the tRNA terminus and a 5'-phosphoryl group is left at the trailer molecule.</text>
        <dbReference type="EC" id="3.1.26.11"/>
    </reaction>
</comment>
<dbReference type="AlphaFoldDB" id="A0A4Y2G8M8"/>
<dbReference type="SUPFAM" id="SSF56281">
    <property type="entry name" value="Metallo-hydrolase/oxidoreductase"/>
    <property type="match status" value="2"/>
</dbReference>
<dbReference type="InterPro" id="IPR036866">
    <property type="entry name" value="RibonucZ/Hydroxyglut_hydro"/>
</dbReference>
<sequence>MPKNKANCKTFKEMEQKSKTHSKKSRFPPSEIYLSVLGNGSKSSSRALYMFTDHARYLFNCGEGTQRLAQEHKMKLSKLDDIFITHKSWENFGGLLGLSLTTQGMGVSEVTIHGPPDLELLYKQAESFVGLKDMKIVTKGYNDPFCDDCMEVKKIPIFKIVNSSDTTEYSSNSESLSSSESDDDRSTKHKSKRLRRSSHKSAPDLAIAYVCKGHSRPGQLLLHKCAEFNVPVGPLLGELKSGKDVVLPSGKIVLSKDVVSPEQICPLFLVVECPSEEFIDPFVNEKQFEEYQAGSSDLSKIASLVVHFTPPEVLQSCRYQEWMQRFPTSTCHLILNGDCATVNSLAIHRIQHQLNLLHPGIFSLLHENEYVTNDIPVAIQNTFQAHTLERYYLRPANGLDKSCALNFQPKDFIEEALNTEGFEILLKDLHSKIQENAKLSMNGDIYPEVIFLGTGSSIPSKLRNVSAILVKTSENGCMIMDCGEGTWGQLLRLCGRQAEDLLLQISVIFISHMHADHHLGLIMLLKQRKNVYKKLQKECKQILLIGPRNLKRWLKEYSQNFESLSSLYRFVECSSLQHDELFNSHEKNSFSECSDLLISTVPVIHCPDSHGIIVSSKDSNWKLVYSGDTAPCNRLVSAGKNCSLLIHEATMEDDLAEEAAIKRHCTTGQAIDIAREMNAQYTILTHFSQRYAKVPLFNENFHSLIGCAFDNMKVRPNELYILPLLIPALNSLFAEIVEELHTKGNKRRIKSELIKSMLTESLSSEIVQAKA</sequence>
<comment type="subcellular location">
    <subcellularLocation>
        <location evidence="4">Mitochondrion matrix</location>
    </subcellularLocation>
    <subcellularLocation>
        <location evidence="3">Nucleus</location>
    </subcellularLocation>
</comment>
<dbReference type="SMART" id="SM00849">
    <property type="entry name" value="Lactamase_B"/>
    <property type="match status" value="1"/>
</dbReference>
<evidence type="ECO:0000313" key="26">
    <source>
        <dbReference type="EMBL" id="GBM49587.1"/>
    </source>
</evidence>
<evidence type="ECO:0000256" key="22">
    <source>
        <dbReference type="ARBA" id="ARBA00046098"/>
    </source>
</evidence>
<feature type="compositionally biased region" description="Basic residues" evidence="24">
    <location>
        <begin position="187"/>
        <end position="199"/>
    </location>
</feature>
<evidence type="ECO:0000256" key="14">
    <source>
        <dbReference type="ARBA" id="ARBA00022833"/>
    </source>
</evidence>
<dbReference type="PANTHER" id="PTHR12553:SF49">
    <property type="entry name" value="ZINC PHOSPHODIESTERASE ELAC PROTEIN 2"/>
    <property type="match status" value="1"/>
</dbReference>
<dbReference type="GO" id="GO:1990180">
    <property type="term" value="P:mitochondrial tRNA 3'-end processing"/>
    <property type="evidence" value="ECO:0007669"/>
    <property type="project" value="TreeGrafter"/>
</dbReference>
<evidence type="ECO:0000256" key="24">
    <source>
        <dbReference type="SAM" id="MobiDB-lite"/>
    </source>
</evidence>
<evidence type="ECO:0000256" key="1">
    <source>
        <dbReference type="ARBA" id="ARBA00000402"/>
    </source>
</evidence>
<dbReference type="PANTHER" id="PTHR12553">
    <property type="entry name" value="ZINC PHOSPHODIESTERASE ELAC PROTEIN 2"/>
    <property type="match status" value="1"/>
</dbReference>
<evidence type="ECO:0000256" key="15">
    <source>
        <dbReference type="ARBA" id="ARBA00022946"/>
    </source>
</evidence>
<keyword evidence="10" id="KW-0540">Nuclease</keyword>
<dbReference type="InterPro" id="IPR047151">
    <property type="entry name" value="RNZ2-like"/>
</dbReference>
<evidence type="ECO:0000256" key="6">
    <source>
        <dbReference type="ARBA" id="ARBA00012477"/>
    </source>
</evidence>
<dbReference type="InterPro" id="IPR001279">
    <property type="entry name" value="Metallo-B-lactamas"/>
</dbReference>
<evidence type="ECO:0000256" key="16">
    <source>
        <dbReference type="ARBA" id="ARBA00023128"/>
    </source>
</evidence>
<dbReference type="EC" id="3.1.26.11" evidence="6"/>
<evidence type="ECO:0000256" key="12">
    <source>
        <dbReference type="ARBA" id="ARBA00022759"/>
    </source>
</evidence>
<dbReference type="GO" id="GO:0042781">
    <property type="term" value="F:3'-tRNA processing endoribonuclease activity"/>
    <property type="evidence" value="ECO:0007669"/>
    <property type="project" value="UniProtKB-EC"/>
</dbReference>
<dbReference type="Proteomes" id="UP000499080">
    <property type="component" value="Unassembled WGS sequence"/>
</dbReference>
<dbReference type="CDD" id="cd07718">
    <property type="entry name" value="RNaseZ_ELAC1_ELAC2-C-term-like_MBL-fold"/>
    <property type="match status" value="1"/>
</dbReference>
<evidence type="ECO:0000256" key="21">
    <source>
        <dbReference type="ARBA" id="ARBA00032616"/>
    </source>
</evidence>
<comment type="subunit">
    <text evidence="23">Homodimer. Interacts with PTCD1.</text>
</comment>
<evidence type="ECO:0000256" key="8">
    <source>
        <dbReference type="ARBA" id="ARBA00022553"/>
    </source>
</evidence>
<dbReference type="GO" id="GO:0046872">
    <property type="term" value="F:metal ion binding"/>
    <property type="evidence" value="ECO:0007669"/>
    <property type="project" value="UniProtKB-KW"/>
</dbReference>
<keyword evidence="9" id="KW-0819">tRNA processing</keyword>
<name>A0A4Y2G8M8_ARAVE</name>
<organism evidence="26 27">
    <name type="scientific">Araneus ventricosus</name>
    <name type="common">Orbweaver spider</name>
    <name type="synonym">Epeira ventricosa</name>
    <dbReference type="NCBI Taxonomy" id="182803"/>
    <lineage>
        <taxon>Eukaryota</taxon>
        <taxon>Metazoa</taxon>
        <taxon>Ecdysozoa</taxon>
        <taxon>Arthropoda</taxon>
        <taxon>Chelicerata</taxon>
        <taxon>Arachnida</taxon>
        <taxon>Araneae</taxon>
        <taxon>Araneomorphae</taxon>
        <taxon>Entelegynae</taxon>
        <taxon>Araneoidea</taxon>
        <taxon>Araneidae</taxon>
        <taxon>Araneus</taxon>
    </lineage>
</organism>
<evidence type="ECO:0000256" key="5">
    <source>
        <dbReference type="ARBA" id="ARBA00007823"/>
    </source>
</evidence>
<evidence type="ECO:0000256" key="9">
    <source>
        <dbReference type="ARBA" id="ARBA00022694"/>
    </source>
</evidence>
<dbReference type="Pfam" id="PF13691">
    <property type="entry name" value="Lactamase_B_4"/>
    <property type="match status" value="1"/>
</dbReference>
<keyword evidence="11" id="KW-0479">Metal-binding</keyword>
<dbReference type="InterPro" id="IPR027794">
    <property type="entry name" value="tRNase_Z_dom"/>
</dbReference>
<gene>
    <name evidence="26" type="primary">ELAC2_0</name>
    <name evidence="26" type="ORF">AVEN_186688_1</name>
</gene>